<dbReference type="STRING" id="1322246.BN4_10744"/>
<dbReference type="SUPFAM" id="SSF89095">
    <property type="entry name" value="GatB/YqeY motif"/>
    <property type="match status" value="1"/>
</dbReference>
<evidence type="ECO:0000256" key="8">
    <source>
        <dbReference type="ARBA" id="ARBA00024799"/>
    </source>
</evidence>
<dbReference type="InterPro" id="IPR014746">
    <property type="entry name" value="Gln_synth/guanido_kin_cat_dom"/>
</dbReference>
<dbReference type="GO" id="GO:0070681">
    <property type="term" value="P:glutaminyl-tRNAGln biosynthesis via transamidation"/>
    <property type="evidence" value="ECO:0007669"/>
    <property type="project" value="TreeGrafter"/>
</dbReference>
<dbReference type="eggNOG" id="COG0064">
    <property type="taxonomic scope" value="Bacteria"/>
</dbReference>
<dbReference type="AlphaFoldDB" id="M1WJJ0"/>
<evidence type="ECO:0000256" key="1">
    <source>
        <dbReference type="ARBA" id="ARBA00005306"/>
    </source>
</evidence>
<accession>M1WJJ0</accession>
<proteinExistence type="inferred from homology"/>
<dbReference type="GO" id="GO:0050566">
    <property type="term" value="F:asparaginyl-tRNA synthase (glutamine-hydrolyzing) activity"/>
    <property type="evidence" value="ECO:0007669"/>
    <property type="project" value="RHEA"/>
</dbReference>
<reference evidence="14" key="2">
    <citation type="journal article" date="2013" name="Stand. Genomic Sci.">
        <title>Complete genome sequence of Desulfocapsa sulfexigens, a marine deltaproteobacterium specialized in disproportionating inorganic sulfur compounds.</title>
        <authorList>
            <person name="Finster K.W."/>
            <person name="Kjeldsen K.U."/>
            <person name="Kube M."/>
            <person name="Reinhardt R."/>
            <person name="Mussmann M."/>
            <person name="Amann R."/>
            <person name="Schreiber L."/>
        </authorList>
    </citation>
    <scope>NUCLEOTIDE SEQUENCE [LARGE SCALE GENOMIC DNA]</scope>
    <source>
        <strain evidence="14">DSM 10523 / SB164P1</strain>
    </source>
</reference>
<dbReference type="KEGG" id="dpi:BN4_10744"/>
<dbReference type="InterPro" id="IPR017959">
    <property type="entry name" value="Asn/Gln-tRNA_amidoTrfase_suB/E"/>
</dbReference>
<evidence type="ECO:0000256" key="7">
    <source>
        <dbReference type="ARBA" id="ARBA00022917"/>
    </source>
</evidence>
<evidence type="ECO:0000256" key="2">
    <source>
        <dbReference type="ARBA" id="ARBA00011123"/>
    </source>
</evidence>
<dbReference type="Pfam" id="PF02637">
    <property type="entry name" value="GatB_Yqey"/>
    <property type="match status" value="1"/>
</dbReference>
<evidence type="ECO:0000313" key="13">
    <source>
        <dbReference type="EMBL" id="CCH47981.1"/>
    </source>
</evidence>
<evidence type="ECO:0000256" key="6">
    <source>
        <dbReference type="ARBA" id="ARBA00022840"/>
    </source>
</evidence>
<dbReference type="InterPro" id="IPR017958">
    <property type="entry name" value="Gln-tRNA_amidoTrfase_suB_CS"/>
</dbReference>
<dbReference type="SMART" id="SM00845">
    <property type="entry name" value="GatB_Yqey"/>
    <property type="match status" value="1"/>
</dbReference>
<evidence type="ECO:0000256" key="10">
    <source>
        <dbReference type="ARBA" id="ARBA00047913"/>
    </source>
</evidence>
<dbReference type="InterPro" id="IPR006075">
    <property type="entry name" value="Asn/Gln-tRNA_Trfase_suB/E_cat"/>
</dbReference>
<dbReference type="EMBL" id="FO203427">
    <property type="protein sequence ID" value="CCH47981.1"/>
    <property type="molecule type" value="Genomic_DNA"/>
</dbReference>
<sequence length="477" mass="53378">MSRYETVIGLEVHAQLKTQTKIFCSCSTKFGVDPNENVCPVCSGMPGVLPVLNEKVAEFATKMGLATNCEINLKSVFARKNYFYPDLPKGYQISQFELPICEHGHVDIEVDGEKKRIGLTRIHMEEDAGKNIHSAADNASFVDLNRTGVPLIEIVSEPDMRSAEEAVAYLKEIRSVLLYLGICDGNLEEGSFRCDANISIRPYGQEEFGTRAELKNLNSFKHILKAIEYEVERQIDVIEDGDEVVQETRLYNADKGTTHSMRSKEEAHDYRYFPDPDLVPLILESTWVKKWQEELPELPSAKRARFMEEYKIADYDAALLTSELVIAEYYEAASRAYGGEAKKVTNWVVGELLPFCHDTETLACDCMLTPTRLGELLHLVDDGTISVKIGKDIFRDLCESGDSPTEFVKAKGLAQMSDSGELEAMVDQVIADSPKEVEAYKAGKTKLMGFFMGQVMRLSKGQANPGVVTKLFQEKLS</sequence>
<dbReference type="Pfam" id="PF02934">
    <property type="entry name" value="GatB_N"/>
    <property type="match status" value="1"/>
</dbReference>
<comment type="catalytic activity">
    <reaction evidence="10 11">
        <text>L-glutamyl-tRNA(Gln) + L-glutamine + ATP + H2O = L-glutaminyl-tRNA(Gln) + L-glutamate + ADP + phosphate + H(+)</text>
        <dbReference type="Rhea" id="RHEA:17521"/>
        <dbReference type="Rhea" id="RHEA-COMP:9681"/>
        <dbReference type="Rhea" id="RHEA-COMP:9684"/>
        <dbReference type="ChEBI" id="CHEBI:15377"/>
        <dbReference type="ChEBI" id="CHEBI:15378"/>
        <dbReference type="ChEBI" id="CHEBI:29985"/>
        <dbReference type="ChEBI" id="CHEBI:30616"/>
        <dbReference type="ChEBI" id="CHEBI:43474"/>
        <dbReference type="ChEBI" id="CHEBI:58359"/>
        <dbReference type="ChEBI" id="CHEBI:78520"/>
        <dbReference type="ChEBI" id="CHEBI:78521"/>
        <dbReference type="ChEBI" id="CHEBI:456216"/>
    </reaction>
</comment>
<dbReference type="InterPro" id="IPR004413">
    <property type="entry name" value="GatB"/>
</dbReference>
<dbReference type="NCBIfam" id="NF004012">
    <property type="entry name" value="PRK05477.1-2"/>
    <property type="match status" value="1"/>
</dbReference>
<comment type="subunit">
    <text evidence="2 11">Heterotrimer of A, B and C subunits.</text>
</comment>
<comment type="similarity">
    <text evidence="1 11">Belongs to the GatB/GatE family. GatB subfamily.</text>
</comment>
<dbReference type="InterPro" id="IPR003789">
    <property type="entry name" value="Asn/Gln_tRNA_amidoTrase-B-like"/>
</dbReference>
<dbReference type="InterPro" id="IPR018027">
    <property type="entry name" value="Asn/Gln_amidotransferase"/>
</dbReference>
<dbReference type="BioCyc" id="DPIE1322246:BN4_RS03820-MONOMER"/>
<dbReference type="Proteomes" id="UP000011724">
    <property type="component" value="Chromosome"/>
</dbReference>
<dbReference type="Gene3D" id="1.10.10.410">
    <property type="match status" value="1"/>
</dbReference>
<dbReference type="PROSITE" id="PS01234">
    <property type="entry name" value="GATB"/>
    <property type="match status" value="1"/>
</dbReference>
<evidence type="ECO:0000256" key="11">
    <source>
        <dbReference type="HAMAP-Rule" id="MF_00121"/>
    </source>
</evidence>
<dbReference type="GO" id="GO:0016740">
    <property type="term" value="F:transferase activity"/>
    <property type="evidence" value="ECO:0007669"/>
    <property type="project" value="UniProtKB-KW"/>
</dbReference>
<evidence type="ECO:0000259" key="12">
    <source>
        <dbReference type="SMART" id="SM00845"/>
    </source>
</evidence>
<evidence type="ECO:0000256" key="3">
    <source>
        <dbReference type="ARBA" id="ARBA00016923"/>
    </source>
</evidence>
<dbReference type="InterPro" id="IPR023168">
    <property type="entry name" value="GatB_Yqey_C_2"/>
</dbReference>
<gene>
    <name evidence="11 13" type="primary">gatB</name>
    <name evidence="13" type="ordered locus">BN4_10744</name>
</gene>
<dbReference type="PANTHER" id="PTHR11659:SF0">
    <property type="entry name" value="GLUTAMYL-TRNA(GLN) AMIDOTRANSFERASE SUBUNIT B, MITOCHONDRIAL"/>
    <property type="match status" value="1"/>
</dbReference>
<keyword evidence="4 11" id="KW-0436">Ligase</keyword>
<dbReference type="NCBIfam" id="TIGR00133">
    <property type="entry name" value="gatB"/>
    <property type="match status" value="1"/>
</dbReference>
<reference evidence="13 14" key="1">
    <citation type="journal article" date="2013" name="PLoS ONE">
        <title>The first genomic and proteomic characterization of a deep-sea sulfate reducer: insights into the piezophilic lifestyle of Desulfovibrio piezophilus.</title>
        <authorList>
            <person name="Pradel N."/>
            <person name="Ji B."/>
            <person name="Gimenez G."/>
            <person name="Talla E."/>
            <person name="Lenoble P."/>
            <person name="Garel M."/>
            <person name="Tamburini C."/>
            <person name="Fourquet P."/>
            <person name="Lebrun R."/>
            <person name="Bertin P."/>
            <person name="Denis Y."/>
            <person name="Pophillat M."/>
            <person name="Barbe V."/>
            <person name="Ollivier B."/>
            <person name="Dolla A."/>
        </authorList>
    </citation>
    <scope>NUCLEOTIDE SEQUENCE [LARGE SCALE GENOMIC DNA]</scope>
    <source>
        <strain evidence="14">DSM 10523 / SB164P1</strain>
    </source>
</reference>
<organism evidence="13 14">
    <name type="scientific">Pseudodesulfovibrio piezophilus (strain DSM 21447 / JCM 15486 / C1TLV30)</name>
    <name type="common">Desulfovibrio piezophilus</name>
    <dbReference type="NCBI Taxonomy" id="1322246"/>
    <lineage>
        <taxon>Bacteria</taxon>
        <taxon>Pseudomonadati</taxon>
        <taxon>Thermodesulfobacteriota</taxon>
        <taxon>Desulfovibrionia</taxon>
        <taxon>Desulfovibrionales</taxon>
        <taxon>Desulfovibrionaceae</taxon>
    </lineage>
</organism>
<dbReference type="GO" id="GO:0005524">
    <property type="term" value="F:ATP binding"/>
    <property type="evidence" value="ECO:0007669"/>
    <property type="project" value="UniProtKB-KW"/>
</dbReference>
<evidence type="ECO:0000313" key="14">
    <source>
        <dbReference type="Proteomes" id="UP000011724"/>
    </source>
</evidence>
<feature type="domain" description="Asn/Gln amidotransferase" evidence="12">
    <location>
        <begin position="328"/>
        <end position="476"/>
    </location>
</feature>
<evidence type="ECO:0000256" key="5">
    <source>
        <dbReference type="ARBA" id="ARBA00022741"/>
    </source>
</evidence>
<dbReference type="HOGENOM" id="CLU_019240_0_0_7"/>
<dbReference type="PATRIC" id="fig|879567.3.peg.769"/>
<dbReference type="GO" id="GO:0050567">
    <property type="term" value="F:glutaminyl-tRNA synthase (glutamine-hydrolyzing) activity"/>
    <property type="evidence" value="ECO:0007669"/>
    <property type="project" value="UniProtKB-UniRule"/>
</dbReference>
<dbReference type="OrthoDB" id="9804078at2"/>
<dbReference type="SUPFAM" id="SSF55931">
    <property type="entry name" value="Glutamine synthetase/guanido kinase"/>
    <property type="match status" value="1"/>
</dbReference>
<dbReference type="RefSeq" id="WP_015414035.1">
    <property type="nucleotide sequence ID" value="NC_020409.1"/>
</dbReference>
<keyword evidence="6 11" id="KW-0067">ATP-binding</keyword>
<keyword evidence="7 11" id="KW-0648">Protein biosynthesis</keyword>
<keyword evidence="13" id="KW-0808">Transferase</keyword>
<dbReference type="InterPro" id="IPR042114">
    <property type="entry name" value="GatB_C_1"/>
</dbReference>
<dbReference type="GO" id="GO:0006412">
    <property type="term" value="P:translation"/>
    <property type="evidence" value="ECO:0007669"/>
    <property type="project" value="UniProtKB-UniRule"/>
</dbReference>
<keyword evidence="14" id="KW-1185">Reference proteome</keyword>
<dbReference type="FunFam" id="1.10.10.410:FF:000001">
    <property type="entry name" value="Aspartyl/glutamyl-tRNA(Asn/Gln) amidotransferase subunit B"/>
    <property type="match status" value="1"/>
</dbReference>
<dbReference type="EC" id="6.3.5.-" evidence="11"/>
<dbReference type="PANTHER" id="PTHR11659">
    <property type="entry name" value="GLUTAMYL-TRNA GLN AMIDOTRANSFERASE SUBUNIT B MITOCHONDRIAL AND PROKARYOTIC PET112-RELATED"/>
    <property type="match status" value="1"/>
</dbReference>
<comment type="function">
    <text evidence="8 11">Allows the formation of correctly charged Asn-tRNA(Asn) or Gln-tRNA(Gln) through the transamidation of misacylated Asp-tRNA(Asn) or Glu-tRNA(Gln) in organisms which lack either or both of asparaginyl-tRNA or glutaminyl-tRNA synthetases. The reaction takes place in the presence of glutamine and ATP through an activated phospho-Asp-tRNA(Asn) or phospho-Glu-tRNA(Gln).</text>
</comment>
<comment type="catalytic activity">
    <reaction evidence="9 11">
        <text>L-aspartyl-tRNA(Asn) + L-glutamine + ATP + H2O = L-asparaginyl-tRNA(Asn) + L-glutamate + ADP + phosphate + 2 H(+)</text>
        <dbReference type="Rhea" id="RHEA:14513"/>
        <dbReference type="Rhea" id="RHEA-COMP:9674"/>
        <dbReference type="Rhea" id="RHEA-COMP:9677"/>
        <dbReference type="ChEBI" id="CHEBI:15377"/>
        <dbReference type="ChEBI" id="CHEBI:15378"/>
        <dbReference type="ChEBI" id="CHEBI:29985"/>
        <dbReference type="ChEBI" id="CHEBI:30616"/>
        <dbReference type="ChEBI" id="CHEBI:43474"/>
        <dbReference type="ChEBI" id="CHEBI:58359"/>
        <dbReference type="ChEBI" id="CHEBI:78515"/>
        <dbReference type="ChEBI" id="CHEBI:78516"/>
        <dbReference type="ChEBI" id="CHEBI:456216"/>
    </reaction>
</comment>
<evidence type="ECO:0000256" key="9">
    <source>
        <dbReference type="ARBA" id="ARBA00047380"/>
    </source>
</evidence>
<dbReference type="HAMAP" id="MF_00121">
    <property type="entry name" value="GatB"/>
    <property type="match status" value="1"/>
</dbReference>
<dbReference type="NCBIfam" id="NF004015">
    <property type="entry name" value="PRK05477.1-5"/>
    <property type="match status" value="1"/>
</dbReference>
<protein>
    <recommendedName>
        <fullName evidence="3 11">Aspartyl/glutamyl-tRNA(Asn/Gln) amidotransferase subunit B</fullName>
        <shortName evidence="11">Asp/Glu-ADT subunit B</shortName>
        <ecNumber evidence="11">6.3.5.-</ecNumber>
    </recommendedName>
</protein>
<name>M1WJJ0_PSEP2</name>
<keyword evidence="5 11" id="KW-0547">Nucleotide-binding</keyword>
<evidence type="ECO:0000256" key="4">
    <source>
        <dbReference type="ARBA" id="ARBA00022598"/>
    </source>
</evidence>
<dbReference type="Gene3D" id="1.10.150.380">
    <property type="entry name" value="GatB domain, N-terminal subdomain"/>
    <property type="match status" value="1"/>
</dbReference>
<dbReference type="NCBIfam" id="NF004014">
    <property type="entry name" value="PRK05477.1-4"/>
    <property type="match status" value="1"/>
</dbReference>